<comment type="similarity">
    <text evidence="2">Belongs to the BORCS7 family.</text>
</comment>
<keyword evidence="4" id="KW-0472">Membrane</keyword>
<evidence type="ECO:0000259" key="6">
    <source>
        <dbReference type="PROSITE" id="PS50181"/>
    </source>
</evidence>
<keyword evidence="8" id="KW-1185">Reference proteome</keyword>
<feature type="domain" description="F-box" evidence="6">
    <location>
        <begin position="7"/>
        <end position="56"/>
    </location>
</feature>
<evidence type="ECO:0000256" key="1">
    <source>
        <dbReference type="ARBA" id="ARBA00004656"/>
    </source>
</evidence>
<dbReference type="PANTHER" id="PTHR31397:SF1">
    <property type="entry name" value="BLOC-1-RELATED COMPLEX SUBUNIT 7"/>
    <property type="match status" value="1"/>
</dbReference>
<dbReference type="InterPro" id="IPR032143">
    <property type="entry name" value="BORCS7"/>
</dbReference>
<dbReference type="SMART" id="SM00256">
    <property type="entry name" value="FBOX"/>
    <property type="match status" value="1"/>
</dbReference>
<reference evidence="8" key="1">
    <citation type="submission" date="2014-01" db="EMBL/GenBank/DDBJ databases">
        <title>The Genome Sequence of Anopheles melas CM1001059_A (V2).</title>
        <authorList>
            <consortium name="The Broad Institute Genomics Platform"/>
            <person name="Neafsey D.E."/>
            <person name="Besansky N."/>
            <person name="Howell P."/>
            <person name="Walton C."/>
            <person name="Young S.K."/>
            <person name="Zeng Q."/>
            <person name="Gargeya S."/>
            <person name="Fitzgerald M."/>
            <person name="Haas B."/>
            <person name="Abouelleil A."/>
            <person name="Allen A.W."/>
            <person name="Alvarado L."/>
            <person name="Arachchi H.M."/>
            <person name="Berlin A.M."/>
            <person name="Chapman S.B."/>
            <person name="Gainer-Dewar J."/>
            <person name="Goldberg J."/>
            <person name="Griggs A."/>
            <person name="Gujja S."/>
            <person name="Hansen M."/>
            <person name="Howarth C."/>
            <person name="Imamovic A."/>
            <person name="Ireland A."/>
            <person name="Larimer J."/>
            <person name="McCowan C."/>
            <person name="Murphy C."/>
            <person name="Pearson M."/>
            <person name="Poon T.W."/>
            <person name="Priest M."/>
            <person name="Roberts A."/>
            <person name="Saif S."/>
            <person name="Shea T."/>
            <person name="Sisk P."/>
            <person name="Sykes S."/>
            <person name="Wortman J."/>
            <person name="Nusbaum C."/>
            <person name="Birren B."/>
        </authorList>
    </citation>
    <scope>NUCLEOTIDE SEQUENCE [LARGE SCALE GENOMIC DNA]</scope>
    <source>
        <strain evidence="8">CM1001059</strain>
    </source>
</reference>
<evidence type="ECO:0000256" key="4">
    <source>
        <dbReference type="ARBA" id="ARBA00023136"/>
    </source>
</evidence>
<evidence type="ECO:0000256" key="2">
    <source>
        <dbReference type="ARBA" id="ARBA00005433"/>
    </source>
</evidence>
<dbReference type="InterPro" id="IPR001810">
    <property type="entry name" value="F-box_dom"/>
</dbReference>
<dbReference type="SUPFAM" id="SSF81383">
    <property type="entry name" value="F-box domain"/>
    <property type="match status" value="1"/>
</dbReference>
<dbReference type="InterPro" id="IPR036047">
    <property type="entry name" value="F-box-like_dom_sf"/>
</dbReference>
<evidence type="ECO:0000313" key="8">
    <source>
        <dbReference type="Proteomes" id="UP000075902"/>
    </source>
</evidence>
<evidence type="ECO:0000256" key="5">
    <source>
        <dbReference type="ARBA" id="ARBA00023228"/>
    </source>
</evidence>
<dbReference type="PANTHER" id="PTHR31397">
    <property type="entry name" value="BLOC-1-RELATED COMPLEX SUBUNIT 7 BORSC7"/>
    <property type="match status" value="1"/>
</dbReference>
<dbReference type="Gene3D" id="3.80.10.10">
    <property type="entry name" value="Ribonuclease Inhibitor"/>
    <property type="match status" value="1"/>
</dbReference>
<evidence type="ECO:0000313" key="7">
    <source>
        <dbReference type="EnsemblMetazoa" id="AMEC003065-PA"/>
    </source>
</evidence>
<dbReference type="PROSITE" id="PS50181">
    <property type="entry name" value="FBOX"/>
    <property type="match status" value="1"/>
</dbReference>
<dbReference type="STRING" id="34690.A0A182TIT0"/>
<dbReference type="GO" id="GO:0099078">
    <property type="term" value="C:BORC complex"/>
    <property type="evidence" value="ECO:0007669"/>
    <property type="project" value="TreeGrafter"/>
</dbReference>
<proteinExistence type="inferred from homology"/>
<dbReference type="VEuPathDB" id="VectorBase:AMEC003065"/>
<dbReference type="AlphaFoldDB" id="A0A182TIT0"/>
<dbReference type="Pfam" id="PF16088">
    <property type="entry name" value="BORCS7"/>
    <property type="match status" value="1"/>
</dbReference>
<dbReference type="InterPro" id="IPR032675">
    <property type="entry name" value="LRR_dom_sf"/>
</dbReference>
<organism evidence="7 8">
    <name type="scientific">Anopheles melas</name>
    <dbReference type="NCBI Taxonomy" id="34690"/>
    <lineage>
        <taxon>Eukaryota</taxon>
        <taxon>Metazoa</taxon>
        <taxon>Ecdysozoa</taxon>
        <taxon>Arthropoda</taxon>
        <taxon>Hexapoda</taxon>
        <taxon>Insecta</taxon>
        <taxon>Pterygota</taxon>
        <taxon>Neoptera</taxon>
        <taxon>Endopterygota</taxon>
        <taxon>Diptera</taxon>
        <taxon>Nematocera</taxon>
        <taxon>Culicoidea</taxon>
        <taxon>Culicidae</taxon>
        <taxon>Anophelinae</taxon>
        <taxon>Anopheles</taxon>
    </lineage>
</organism>
<keyword evidence="5" id="KW-0458">Lysosome</keyword>
<dbReference type="GO" id="GO:0005765">
    <property type="term" value="C:lysosomal membrane"/>
    <property type="evidence" value="ECO:0007669"/>
    <property type="project" value="UniProtKB-SubCell"/>
</dbReference>
<dbReference type="Gene3D" id="1.20.1280.50">
    <property type="match status" value="1"/>
</dbReference>
<dbReference type="EnsemblMetazoa" id="AMEC003065-RA">
    <property type="protein sequence ID" value="AMEC003065-PA"/>
    <property type="gene ID" value="AMEC003065"/>
</dbReference>
<sequence length="486" mass="56269">MDSPETGSPLEELPPELVLIIFKYLDLKSLKVVSLTCHRLEEIFSYYNTPRFVLRISELYTGNVITLPMKDIEEKVQQATIMLERTKRPYRNVHLDINSAGMCDDFDNMPTLLAKLFETRTMQQLVRLKLEMPQHMKKFATQLSNALAKMDHLQELKLHYPWGRLIGPQITELKLVNRTLHKLELYVIFPSLIDCRNLRLLSVWYSVDVETVVGKQYVEHGGEEPYWKLKQLEELTIWHNEYTMPKHNDCSAKVQFYRHMTQLKKLCHNAGFVSDEMLQTICKSCAQLESLYLADMIVNNPNFSCFLVNLTNLRQLAIESSINVLSFAGVRLPRLEKLLLDDRNIDWASLAELKSIKWLKINPDRSTVKQIYRNPYLPTAAMASASSSSAKNLFSDSKRRLAERVAVNVNNASSVARQIVRGSKSNEILMQAAKNFAYHESTVDNSIQNLKKMEIIFQHLNYQYEAIEQAAEKLEYVEEQVKAMER</sequence>
<dbReference type="CDD" id="cd09917">
    <property type="entry name" value="F-box_SF"/>
    <property type="match status" value="1"/>
</dbReference>
<protein>
    <recommendedName>
        <fullName evidence="3">BLOC-1-related complex subunit 7</fullName>
    </recommendedName>
</protein>
<dbReference type="Proteomes" id="UP000075902">
    <property type="component" value="Unassembled WGS sequence"/>
</dbReference>
<evidence type="ECO:0000256" key="3">
    <source>
        <dbReference type="ARBA" id="ARBA00022295"/>
    </source>
</evidence>
<dbReference type="SUPFAM" id="SSF52047">
    <property type="entry name" value="RNI-like"/>
    <property type="match status" value="1"/>
</dbReference>
<reference evidence="7" key="2">
    <citation type="submission" date="2020-05" db="UniProtKB">
        <authorList>
            <consortium name="EnsemblMetazoa"/>
        </authorList>
    </citation>
    <scope>IDENTIFICATION</scope>
    <source>
        <strain evidence="7">CM1001059</strain>
    </source>
</reference>
<comment type="subcellular location">
    <subcellularLocation>
        <location evidence="1">Lysosome membrane</location>
    </subcellularLocation>
</comment>
<dbReference type="Pfam" id="PF12937">
    <property type="entry name" value="F-box-like"/>
    <property type="match status" value="1"/>
</dbReference>
<name>A0A182TIT0_9DIPT</name>
<accession>A0A182TIT0</accession>